<protein>
    <submittedName>
        <fullName evidence="1">Uncharacterized protein</fullName>
    </submittedName>
</protein>
<dbReference type="AlphaFoldDB" id="A0A1W2CI27"/>
<organism evidence="1 2">
    <name type="scientific">Janibacter indicus</name>
    <dbReference type="NCBI Taxonomy" id="857417"/>
    <lineage>
        <taxon>Bacteria</taxon>
        <taxon>Bacillati</taxon>
        <taxon>Actinomycetota</taxon>
        <taxon>Actinomycetes</taxon>
        <taxon>Micrococcales</taxon>
        <taxon>Intrasporangiaceae</taxon>
        <taxon>Janibacter</taxon>
    </lineage>
</organism>
<dbReference type="Proteomes" id="UP000192634">
    <property type="component" value="Unassembled WGS sequence"/>
</dbReference>
<proteinExistence type="predicted"/>
<accession>A0A1W2CI27</accession>
<gene>
    <name evidence="1" type="ORF">SAMN06296429_111181</name>
</gene>
<reference evidence="1 2" key="1">
    <citation type="submission" date="2017-04" db="EMBL/GenBank/DDBJ databases">
        <authorList>
            <person name="Afonso C.L."/>
            <person name="Miller P.J."/>
            <person name="Scott M.A."/>
            <person name="Spackman E."/>
            <person name="Goraichik I."/>
            <person name="Dimitrov K.M."/>
            <person name="Suarez D.L."/>
            <person name="Swayne D.E."/>
        </authorList>
    </citation>
    <scope>NUCLEOTIDE SEQUENCE [LARGE SCALE GENOMIC DNA]</scope>
    <source>
        <strain evidence="1 2">CGMCC 1.12511</strain>
    </source>
</reference>
<name>A0A1W2CI27_9MICO</name>
<dbReference type="EMBL" id="FWXN01000011">
    <property type="protein sequence ID" value="SMC84879.1"/>
    <property type="molecule type" value="Genomic_DNA"/>
</dbReference>
<evidence type="ECO:0000313" key="2">
    <source>
        <dbReference type="Proteomes" id="UP000192634"/>
    </source>
</evidence>
<sequence length="38" mass="3695">MPAGVPVLLAAVAAVVVGLASAEPSSAHDIEQPEGDLL</sequence>
<evidence type="ECO:0000313" key="1">
    <source>
        <dbReference type="EMBL" id="SMC84879.1"/>
    </source>
</evidence>